<dbReference type="InterPro" id="IPR016181">
    <property type="entry name" value="Acyl_CoA_acyltransferase"/>
</dbReference>
<dbReference type="InterPro" id="IPR039143">
    <property type="entry name" value="GNPNAT1-like"/>
</dbReference>
<proteinExistence type="predicted"/>
<sequence length="150" mass="16995">MPLEVTLATIDQGFDMCKKLRYQVFILGRGFDPELDVDEYDIKPTSYHFLGRDTETNEFVAVARCFADPESRIGKVGRVGVLKEYQGKGYGAAMMEAIESTVKDECHTIVLGAVMDKIGFYKKLGYARINDETFIDEIEQCWMAKKISNV</sequence>
<dbReference type="GO" id="GO:0008080">
    <property type="term" value="F:N-acetyltransferase activity"/>
    <property type="evidence" value="ECO:0007669"/>
    <property type="project" value="TreeGrafter"/>
</dbReference>
<dbReference type="AlphaFoldDB" id="A0A8K1FML8"/>
<organism evidence="2 3">
    <name type="scientific">Pythium oligandrum</name>
    <name type="common">Mycoparasitic fungus</name>
    <dbReference type="NCBI Taxonomy" id="41045"/>
    <lineage>
        <taxon>Eukaryota</taxon>
        <taxon>Sar</taxon>
        <taxon>Stramenopiles</taxon>
        <taxon>Oomycota</taxon>
        <taxon>Peronosporomycetes</taxon>
        <taxon>Pythiales</taxon>
        <taxon>Pythiaceae</taxon>
        <taxon>Pythium</taxon>
    </lineage>
</organism>
<keyword evidence="3" id="KW-1185">Reference proteome</keyword>
<dbReference type="Gene3D" id="3.40.630.30">
    <property type="match status" value="1"/>
</dbReference>
<protein>
    <recommendedName>
        <fullName evidence="1">N-acetyltransferase domain-containing protein</fullName>
    </recommendedName>
</protein>
<dbReference type="UniPathway" id="UPA00113">
    <property type="reaction ID" value="UER00529"/>
</dbReference>
<dbReference type="EMBL" id="SPLM01000002">
    <property type="protein sequence ID" value="TMW68386.1"/>
    <property type="molecule type" value="Genomic_DNA"/>
</dbReference>
<dbReference type="Pfam" id="PF00583">
    <property type="entry name" value="Acetyltransf_1"/>
    <property type="match status" value="1"/>
</dbReference>
<dbReference type="OrthoDB" id="329272at2759"/>
<evidence type="ECO:0000259" key="1">
    <source>
        <dbReference type="PROSITE" id="PS51186"/>
    </source>
</evidence>
<dbReference type="PANTHER" id="PTHR13355">
    <property type="entry name" value="GLUCOSAMINE 6-PHOSPHATE N-ACETYLTRANSFERASE"/>
    <property type="match status" value="1"/>
</dbReference>
<dbReference type="InterPro" id="IPR000182">
    <property type="entry name" value="GNAT_dom"/>
</dbReference>
<gene>
    <name evidence="2" type="ORF">Poli38472_005854</name>
</gene>
<name>A0A8K1FML8_PYTOL</name>
<accession>A0A8K1FML8</accession>
<feature type="domain" description="N-acetyltransferase" evidence="1">
    <location>
        <begin position="5"/>
        <end position="148"/>
    </location>
</feature>
<dbReference type="PANTHER" id="PTHR13355:SF22">
    <property type="entry name" value="SLL0786 PROTEIN"/>
    <property type="match status" value="1"/>
</dbReference>
<dbReference type="SUPFAM" id="SSF55729">
    <property type="entry name" value="Acyl-CoA N-acyltransferases (Nat)"/>
    <property type="match status" value="1"/>
</dbReference>
<dbReference type="Proteomes" id="UP000794436">
    <property type="component" value="Unassembled WGS sequence"/>
</dbReference>
<dbReference type="GO" id="GO:0006048">
    <property type="term" value="P:UDP-N-acetylglucosamine biosynthetic process"/>
    <property type="evidence" value="ECO:0007669"/>
    <property type="project" value="UniProtKB-UniPathway"/>
</dbReference>
<evidence type="ECO:0000313" key="2">
    <source>
        <dbReference type="EMBL" id="TMW68386.1"/>
    </source>
</evidence>
<evidence type="ECO:0000313" key="3">
    <source>
        <dbReference type="Proteomes" id="UP000794436"/>
    </source>
</evidence>
<dbReference type="PROSITE" id="PS51186">
    <property type="entry name" value="GNAT"/>
    <property type="match status" value="1"/>
</dbReference>
<comment type="caution">
    <text evidence="2">The sequence shown here is derived from an EMBL/GenBank/DDBJ whole genome shotgun (WGS) entry which is preliminary data.</text>
</comment>
<dbReference type="CDD" id="cd04301">
    <property type="entry name" value="NAT_SF"/>
    <property type="match status" value="1"/>
</dbReference>
<reference evidence="2" key="1">
    <citation type="submission" date="2019-03" db="EMBL/GenBank/DDBJ databases">
        <title>Long read genome sequence of the mycoparasitic Pythium oligandrum ATCC 38472 isolated from sugarbeet rhizosphere.</title>
        <authorList>
            <person name="Gaulin E."/>
        </authorList>
    </citation>
    <scope>NUCLEOTIDE SEQUENCE</scope>
    <source>
        <strain evidence="2">ATCC 38472_TT</strain>
    </source>
</reference>